<evidence type="ECO:0000313" key="4">
    <source>
        <dbReference type="Proteomes" id="UP001626549"/>
    </source>
</evidence>
<evidence type="ECO:0000256" key="2">
    <source>
        <dbReference type="SAM" id="Phobius"/>
    </source>
</evidence>
<feature type="region of interest" description="Disordered" evidence="1">
    <location>
        <begin position="108"/>
        <end position="130"/>
    </location>
</feature>
<keyword evidence="4" id="KW-1185">Reference proteome</keyword>
<evidence type="ECO:0000313" key="3">
    <source>
        <dbReference type="EMBL" id="WOJ95674.1"/>
    </source>
</evidence>
<feature type="compositionally biased region" description="Polar residues" evidence="1">
    <location>
        <begin position="121"/>
        <end position="130"/>
    </location>
</feature>
<reference evidence="3 4" key="1">
    <citation type="submission" date="2023-10" db="EMBL/GenBank/DDBJ databases">
        <title>Two novel species belonging to the OM43/NOR5 clade.</title>
        <authorList>
            <person name="Park M."/>
        </authorList>
    </citation>
    <scope>NUCLEOTIDE SEQUENCE [LARGE SCALE GENOMIC DNA]</scope>
    <source>
        <strain evidence="3 4">IMCC45268</strain>
    </source>
</reference>
<sequence>MSKTAGTVALVDDESLCQHPFSRTERESLPLILRISMFRLTMFRACRFLLLQFLALLLVAGVVACADQPVVQEVASDPVDMSGNWELDYARSDNLQAQFNSTMRGLRAQAARNTNERGRNTVGTPPTSSQERIVGMARMAEMITESQLLEIEQSRVAIRVEREGNFSLSCDYGPDAPVQVDYGLGSERCFWDGQQLVFQIRLPDGLDIVHRLSVAESGQTLAIVTSLFSRGVSEPFSIRRVYRRFVPGSNGYRCTETLTRGRVCTTESQ</sequence>
<keyword evidence="2" id="KW-1133">Transmembrane helix</keyword>
<accession>A0ABZ0IAV6</accession>
<dbReference type="Proteomes" id="UP001626549">
    <property type="component" value="Chromosome"/>
</dbReference>
<evidence type="ECO:0000256" key="1">
    <source>
        <dbReference type="SAM" id="MobiDB-lite"/>
    </source>
</evidence>
<keyword evidence="2" id="KW-0812">Transmembrane</keyword>
<protein>
    <submittedName>
        <fullName evidence="3">Uncharacterized protein</fullName>
    </submittedName>
</protein>
<dbReference type="EMBL" id="CP136865">
    <property type="protein sequence ID" value="WOJ95674.1"/>
    <property type="molecule type" value="Genomic_DNA"/>
</dbReference>
<gene>
    <name evidence="3" type="ORF">R0137_10465</name>
</gene>
<feature type="transmembrane region" description="Helical" evidence="2">
    <location>
        <begin position="45"/>
        <end position="64"/>
    </location>
</feature>
<proteinExistence type="predicted"/>
<dbReference type="RefSeq" id="WP_407326378.1">
    <property type="nucleotide sequence ID" value="NZ_CP136865.1"/>
</dbReference>
<keyword evidence="2" id="KW-0472">Membrane</keyword>
<organism evidence="3 4">
    <name type="scientific">Congregibacter brevis</name>
    <dbReference type="NCBI Taxonomy" id="3081201"/>
    <lineage>
        <taxon>Bacteria</taxon>
        <taxon>Pseudomonadati</taxon>
        <taxon>Pseudomonadota</taxon>
        <taxon>Gammaproteobacteria</taxon>
        <taxon>Cellvibrionales</taxon>
        <taxon>Halieaceae</taxon>
        <taxon>Congregibacter</taxon>
    </lineage>
</organism>
<name>A0ABZ0IAV6_9GAMM</name>